<reference evidence="2 3" key="1">
    <citation type="submission" date="2013-10" db="EMBL/GenBank/DDBJ databases">
        <title>Antibiotic resistance diversity of beta-lactamase producers in the General Hospital Vienna.</title>
        <authorList>
            <person name="Barisic I."/>
            <person name="Mitteregger D."/>
            <person name="Hirschl A.M."/>
            <person name="Noehammer C."/>
            <person name="Wiesinger-Mayr H."/>
        </authorList>
    </citation>
    <scope>NUCLEOTIDE SEQUENCE [LARGE SCALE GENOMIC DNA]</scope>
    <source>
        <strain evidence="2 3">ISC7</strain>
    </source>
</reference>
<evidence type="ECO:0000313" key="3">
    <source>
        <dbReference type="Proteomes" id="UP000019199"/>
    </source>
</evidence>
<evidence type="ECO:0000313" key="2">
    <source>
        <dbReference type="EMBL" id="CDL28083.1"/>
    </source>
</evidence>
<dbReference type="Proteomes" id="UP000019199">
    <property type="component" value="Unassembled WGS sequence"/>
</dbReference>
<feature type="domain" description="ParA helix turn helix" evidence="1">
    <location>
        <begin position="1"/>
        <end position="59"/>
    </location>
</feature>
<evidence type="ECO:0000259" key="1">
    <source>
        <dbReference type="Pfam" id="PF18607"/>
    </source>
</evidence>
<comment type="caution">
    <text evidence="2">The sequence shown here is derived from an EMBL/GenBank/DDBJ whole genome shotgun (WGS) entry which is preliminary data.</text>
</comment>
<dbReference type="InterPro" id="IPR041250">
    <property type="entry name" value="HTH_54"/>
</dbReference>
<dbReference type="Gene3D" id="1.10.1660.30">
    <property type="match status" value="1"/>
</dbReference>
<dbReference type="EMBL" id="CBWN010000116">
    <property type="protein sequence ID" value="CDL28083.1"/>
    <property type="molecule type" value="Genomic_DNA"/>
</dbReference>
<proteinExistence type="predicted"/>
<accession>W1F345</accession>
<dbReference type="Pfam" id="PF18607">
    <property type="entry name" value="HTH_54"/>
    <property type="match status" value="1"/>
</dbReference>
<name>W1F345_ECOLX</name>
<sequence>MLNVLTEQVQLQKDELHANEFYQVYAKAALAKLPLLTRANVDYAVSEMEEKGYVFDKTPCWLFNEICDVNSEHH</sequence>
<organism evidence="2 3">
    <name type="scientific">Escherichia coli ISC7</name>
    <dbReference type="NCBI Taxonomy" id="1432555"/>
    <lineage>
        <taxon>Bacteria</taxon>
        <taxon>Pseudomonadati</taxon>
        <taxon>Pseudomonadota</taxon>
        <taxon>Gammaproteobacteria</taxon>
        <taxon>Enterobacterales</taxon>
        <taxon>Enterobacteriaceae</taxon>
        <taxon>Escherichia</taxon>
    </lineage>
</organism>
<dbReference type="AlphaFoldDB" id="W1F345"/>
<protein>
    <submittedName>
        <fullName evidence="2">Chromosome (Plasmid) partitioning protein ParA</fullName>
    </submittedName>
</protein>